<proteinExistence type="predicted"/>
<evidence type="ECO:0000313" key="2">
    <source>
        <dbReference type="EMBL" id="MEQ2227175.1"/>
    </source>
</evidence>
<comment type="caution">
    <text evidence="2">The sequence shown here is derived from an EMBL/GenBank/DDBJ whole genome shotgun (WGS) entry which is preliminary data.</text>
</comment>
<feature type="compositionally biased region" description="Polar residues" evidence="1">
    <location>
        <begin position="116"/>
        <end position="126"/>
    </location>
</feature>
<gene>
    <name evidence="2" type="ORF">ILYODFUR_035073</name>
</gene>
<feature type="compositionally biased region" description="Basic and acidic residues" evidence="1">
    <location>
        <begin position="106"/>
        <end position="115"/>
    </location>
</feature>
<reference evidence="2 3" key="1">
    <citation type="submission" date="2021-06" db="EMBL/GenBank/DDBJ databases">
        <authorList>
            <person name="Palmer J.M."/>
        </authorList>
    </citation>
    <scope>NUCLEOTIDE SEQUENCE [LARGE SCALE GENOMIC DNA]</scope>
    <source>
        <strain evidence="3">if_2019</strain>
        <tissue evidence="2">Muscle</tissue>
    </source>
</reference>
<organism evidence="2 3">
    <name type="scientific">Ilyodon furcidens</name>
    <name type="common">goldbreast splitfin</name>
    <dbReference type="NCBI Taxonomy" id="33524"/>
    <lineage>
        <taxon>Eukaryota</taxon>
        <taxon>Metazoa</taxon>
        <taxon>Chordata</taxon>
        <taxon>Craniata</taxon>
        <taxon>Vertebrata</taxon>
        <taxon>Euteleostomi</taxon>
        <taxon>Actinopterygii</taxon>
        <taxon>Neopterygii</taxon>
        <taxon>Teleostei</taxon>
        <taxon>Neoteleostei</taxon>
        <taxon>Acanthomorphata</taxon>
        <taxon>Ovalentaria</taxon>
        <taxon>Atherinomorphae</taxon>
        <taxon>Cyprinodontiformes</taxon>
        <taxon>Goodeidae</taxon>
        <taxon>Ilyodon</taxon>
    </lineage>
</organism>
<name>A0ABV0T2R3_9TELE</name>
<evidence type="ECO:0000256" key="1">
    <source>
        <dbReference type="SAM" id="MobiDB-lite"/>
    </source>
</evidence>
<dbReference type="EMBL" id="JAHRIQ010018122">
    <property type="protein sequence ID" value="MEQ2227175.1"/>
    <property type="molecule type" value="Genomic_DNA"/>
</dbReference>
<evidence type="ECO:0008006" key="4">
    <source>
        <dbReference type="Google" id="ProtNLM"/>
    </source>
</evidence>
<dbReference type="Proteomes" id="UP001482620">
    <property type="component" value="Unassembled WGS sequence"/>
</dbReference>
<accession>A0ABV0T2R3</accession>
<sequence length="126" mass="13876">MRWVHILVLVQIVVKVVERLVALVPVEVYGVGLWYVSGFKSAGHQRHELAEDADAAVPEGPLREPPGQGPGAVCWIVCLHYIRQLERVVVTAGYKQLPSEDCHAASDVNLKDSKPGQKNRSISKTN</sequence>
<feature type="region of interest" description="Disordered" evidence="1">
    <location>
        <begin position="106"/>
        <end position="126"/>
    </location>
</feature>
<protein>
    <recommendedName>
        <fullName evidence="4">Secreted protein</fullName>
    </recommendedName>
</protein>
<keyword evidence="3" id="KW-1185">Reference proteome</keyword>
<evidence type="ECO:0000313" key="3">
    <source>
        <dbReference type="Proteomes" id="UP001482620"/>
    </source>
</evidence>